<evidence type="ECO:0000256" key="5">
    <source>
        <dbReference type="ARBA" id="ARBA00023002"/>
    </source>
</evidence>
<dbReference type="PRINTS" id="PR00385">
    <property type="entry name" value="P450"/>
</dbReference>
<evidence type="ECO:0000256" key="6">
    <source>
        <dbReference type="ARBA" id="ARBA00023004"/>
    </source>
</evidence>
<evidence type="ECO:0000256" key="9">
    <source>
        <dbReference type="RuleBase" id="RU000461"/>
    </source>
</evidence>
<dbReference type="Gene3D" id="1.10.630.10">
    <property type="entry name" value="Cytochrome P450"/>
    <property type="match status" value="1"/>
</dbReference>
<dbReference type="GO" id="GO:0004497">
    <property type="term" value="F:monooxygenase activity"/>
    <property type="evidence" value="ECO:0007669"/>
    <property type="project" value="UniProtKB-KW"/>
</dbReference>
<dbReference type="PANTHER" id="PTHR47955:SF8">
    <property type="entry name" value="CYTOCHROME P450 71D11-LIKE"/>
    <property type="match status" value="1"/>
</dbReference>
<evidence type="ECO:0000256" key="1">
    <source>
        <dbReference type="ARBA" id="ARBA00001971"/>
    </source>
</evidence>
<organism evidence="11 12">
    <name type="scientific">Linum tenue</name>
    <dbReference type="NCBI Taxonomy" id="586396"/>
    <lineage>
        <taxon>Eukaryota</taxon>
        <taxon>Viridiplantae</taxon>
        <taxon>Streptophyta</taxon>
        <taxon>Embryophyta</taxon>
        <taxon>Tracheophyta</taxon>
        <taxon>Spermatophyta</taxon>
        <taxon>Magnoliopsida</taxon>
        <taxon>eudicotyledons</taxon>
        <taxon>Gunneridae</taxon>
        <taxon>Pentapetalae</taxon>
        <taxon>rosids</taxon>
        <taxon>fabids</taxon>
        <taxon>Malpighiales</taxon>
        <taxon>Linaceae</taxon>
        <taxon>Linum</taxon>
    </lineage>
</organism>
<accession>A0AAV0R563</accession>
<dbReference type="CDD" id="cd11072">
    <property type="entry name" value="CYP71-like"/>
    <property type="match status" value="1"/>
</dbReference>
<keyword evidence="10" id="KW-0472">Membrane</keyword>
<dbReference type="Pfam" id="PF00067">
    <property type="entry name" value="p450"/>
    <property type="match status" value="1"/>
</dbReference>
<proteinExistence type="inferred from homology"/>
<keyword evidence="3 8" id="KW-0349">Heme</keyword>
<feature type="binding site" description="axial binding residue" evidence="8">
    <location>
        <position position="450"/>
    </location>
    <ligand>
        <name>heme</name>
        <dbReference type="ChEBI" id="CHEBI:30413"/>
    </ligand>
    <ligandPart>
        <name>Fe</name>
        <dbReference type="ChEBI" id="CHEBI:18248"/>
    </ligandPart>
</feature>
<dbReference type="GO" id="GO:0005506">
    <property type="term" value="F:iron ion binding"/>
    <property type="evidence" value="ECO:0007669"/>
    <property type="project" value="InterPro"/>
</dbReference>
<evidence type="ECO:0000256" key="4">
    <source>
        <dbReference type="ARBA" id="ARBA00022723"/>
    </source>
</evidence>
<dbReference type="SUPFAM" id="SSF48264">
    <property type="entry name" value="Cytochrome P450"/>
    <property type="match status" value="1"/>
</dbReference>
<keyword evidence="12" id="KW-1185">Reference proteome</keyword>
<keyword evidence="6 8" id="KW-0408">Iron</keyword>
<dbReference type="FunFam" id="1.10.630.10:FF:000043">
    <property type="entry name" value="Cytochrome P450 99A2"/>
    <property type="match status" value="1"/>
</dbReference>
<evidence type="ECO:0000256" key="7">
    <source>
        <dbReference type="ARBA" id="ARBA00023033"/>
    </source>
</evidence>
<dbReference type="PROSITE" id="PS00086">
    <property type="entry name" value="CYTOCHROME_P450"/>
    <property type="match status" value="1"/>
</dbReference>
<protein>
    <recommendedName>
        <fullName evidence="13">Cytochrome P450</fullName>
    </recommendedName>
</protein>
<dbReference type="PRINTS" id="PR00463">
    <property type="entry name" value="EP450I"/>
</dbReference>
<keyword evidence="10" id="KW-0812">Transmembrane</keyword>
<dbReference type="GO" id="GO:0016705">
    <property type="term" value="F:oxidoreductase activity, acting on paired donors, with incorporation or reduction of molecular oxygen"/>
    <property type="evidence" value="ECO:0007669"/>
    <property type="project" value="InterPro"/>
</dbReference>
<comment type="similarity">
    <text evidence="2 9">Belongs to the cytochrome P450 family.</text>
</comment>
<dbReference type="InterPro" id="IPR017972">
    <property type="entry name" value="Cyt_P450_CS"/>
</dbReference>
<feature type="transmembrane region" description="Helical" evidence="10">
    <location>
        <begin position="6"/>
        <end position="25"/>
    </location>
</feature>
<reference evidence="11" key="1">
    <citation type="submission" date="2022-08" db="EMBL/GenBank/DDBJ databases">
        <authorList>
            <person name="Gutierrez-Valencia J."/>
        </authorList>
    </citation>
    <scope>NUCLEOTIDE SEQUENCE</scope>
</reference>
<comment type="caution">
    <text evidence="11">The sequence shown here is derived from an EMBL/GenBank/DDBJ whole genome shotgun (WGS) entry which is preliminary data.</text>
</comment>
<dbReference type="InterPro" id="IPR036396">
    <property type="entry name" value="Cyt_P450_sf"/>
</dbReference>
<keyword evidence="5 9" id="KW-0560">Oxidoreductase</keyword>
<evidence type="ECO:0000256" key="10">
    <source>
        <dbReference type="SAM" id="Phobius"/>
    </source>
</evidence>
<evidence type="ECO:0000256" key="3">
    <source>
        <dbReference type="ARBA" id="ARBA00022617"/>
    </source>
</evidence>
<keyword evidence="7 9" id="KW-0503">Monooxygenase</keyword>
<keyword evidence="10" id="KW-1133">Transmembrane helix</keyword>
<dbReference type="EMBL" id="CAMGYJ010000010">
    <property type="protein sequence ID" value="CAI0552361.1"/>
    <property type="molecule type" value="Genomic_DNA"/>
</dbReference>
<dbReference type="Proteomes" id="UP001154282">
    <property type="component" value="Unassembled WGS sequence"/>
</dbReference>
<evidence type="ECO:0000256" key="2">
    <source>
        <dbReference type="ARBA" id="ARBA00010617"/>
    </source>
</evidence>
<comment type="cofactor">
    <cofactor evidence="1 8">
        <name>heme</name>
        <dbReference type="ChEBI" id="CHEBI:30413"/>
    </cofactor>
</comment>
<keyword evidence="4 8" id="KW-0479">Metal-binding</keyword>
<name>A0AAV0R563_9ROSI</name>
<evidence type="ECO:0000313" key="11">
    <source>
        <dbReference type="EMBL" id="CAI0552361.1"/>
    </source>
</evidence>
<dbReference type="InterPro" id="IPR001128">
    <property type="entry name" value="Cyt_P450"/>
</dbReference>
<dbReference type="AlphaFoldDB" id="A0AAV0R563"/>
<evidence type="ECO:0000256" key="8">
    <source>
        <dbReference type="PIRSR" id="PIRSR602401-1"/>
    </source>
</evidence>
<dbReference type="InterPro" id="IPR002401">
    <property type="entry name" value="Cyt_P450_E_grp-I"/>
</dbReference>
<evidence type="ECO:0000313" key="12">
    <source>
        <dbReference type="Proteomes" id="UP001154282"/>
    </source>
</evidence>
<dbReference type="GO" id="GO:0020037">
    <property type="term" value="F:heme binding"/>
    <property type="evidence" value="ECO:0007669"/>
    <property type="project" value="InterPro"/>
</dbReference>
<dbReference type="PANTHER" id="PTHR47955">
    <property type="entry name" value="CYTOCHROME P450 FAMILY 71 PROTEIN"/>
    <property type="match status" value="1"/>
</dbReference>
<gene>
    <name evidence="11" type="ORF">LITE_LOCUS46388</name>
</gene>
<evidence type="ECO:0008006" key="13">
    <source>
        <dbReference type="Google" id="ProtNLM"/>
    </source>
</evidence>
<sequence>MESKSHTLSATLLLLIILSIILFIVKRKNPKAKKTPAPWKLPVIGHMHHLAAGGGITAPHVRLRDLARIYGPVMELQLGEISHVLISSVEAARQVFKTQDLKFAQRPSNIATGIITYNGADLAQSPYNAFWRQLRKLCTLELLSAKQVQSFRPVREEQALEFVREIASASTGAAAVVNLSKRIFYLTYGVTSRTAFGEVCKDREAYIPVAADIMVTTGGFMLADFFPSWKLLQWVSGLKARMERLHRAQDNLLRKIIHDHRMRKCEDGDDRNVGAEDLVDGLLKLQRNVVDQQGFTLTDKNIKGVIGDMFIAGSDTSSATVEWAMSELIKNPTIMKKAQEEVRHMFGEKGKVEESRVHELSYLKLVIKETLRLHIPAPILIRECIEECEVGGHLIPIGTRVLINSWAIARDPTAWDQPEEFRPERFMDGAIDYRGTNFEYLPFGAGRRMCPGISFGIANVQLPLANLLFYFNWELPNGEKFESLDMDGTFGITVKRTNELNVVPILRYPIPVAV</sequence>